<dbReference type="eggNOG" id="KOG1065">
    <property type="taxonomic scope" value="Eukaryota"/>
</dbReference>
<gene>
    <name evidence="7" type="ORF">BRAFLDRAFT_81314</name>
</gene>
<reference evidence="7" key="1">
    <citation type="journal article" date="2008" name="Nature">
        <title>The amphioxus genome and the evolution of the chordate karyotype.</title>
        <authorList>
            <consortium name="US DOE Joint Genome Institute (JGI-PGF)"/>
            <person name="Putnam N.H."/>
            <person name="Butts T."/>
            <person name="Ferrier D.E.K."/>
            <person name="Furlong R.F."/>
            <person name="Hellsten U."/>
            <person name="Kawashima T."/>
            <person name="Robinson-Rechavi M."/>
            <person name="Shoguchi E."/>
            <person name="Terry A."/>
            <person name="Yu J.-K."/>
            <person name="Benito-Gutierrez E.L."/>
            <person name="Dubchak I."/>
            <person name="Garcia-Fernandez J."/>
            <person name="Gibson-Brown J.J."/>
            <person name="Grigoriev I.V."/>
            <person name="Horton A.C."/>
            <person name="de Jong P.J."/>
            <person name="Jurka J."/>
            <person name="Kapitonov V.V."/>
            <person name="Kohara Y."/>
            <person name="Kuroki Y."/>
            <person name="Lindquist E."/>
            <person name="Lucas S."/>
            <person name="Osoegawa K."/>
            <person name="Pennacchio L.A."/>
            <person name="Salamov A.A."/>
            <person name="Satou Y."/>
            <person name="Sauka-Spengler T."/>
            <person name="Schmutz J."/>
            <person name="Shin-I T."/>
            <person name="Toyoda A."/>
            <person name="Bronner-Fraser M."/>
            <person name="Fujiyama A."/>
            <person name="Holland L.Z."/>
            <person name="Holland P.W.H."/>
            <person name="Satoh N."/>
            <person name="Rokhsar D.S."/>
        </authorList>
    </citation>
    <scope>NUCLEOTIDE SEQUENCE [LARGE SCALE GENOMIC DNA]</scope>
    <source>
        <strain evidence="7">S238N-H82</strain>
        <tissue evidence="7">Testes</tissue>
    </source>
</reference>
<protein>
    <recommendedName>
        <fullName evidence="8">Glycoside hydrolase family 31 N-terminal domain-containing protein</fullName>
    </recommendedName>
</protein>
<dbReference type="FunCoup" id="C3YQU5">
    <property type="interactions" value="91"/>
</dbReference>
<dbReference type="AlphaFoldDB" id="C3YQU5"/>
<dbReference type="GO" id="GO:0004553">
    <property type="term" value="F:hydrolase activity, hydrolyzing O-glycosyl compounds"/>
    <property type="evidence" value="ECO:0007669"/>
    <property type="project" value="InterPro"/>
</dbReference>
<evidence type="ECO:0000256" key="2">
    <source>
        <dbReference type="ARBA" id="ARBA00022801"/>
    </source>
</evidence>
<dbReference type="PANTHER" id="PTHR43053">
    <property type="entry name" value="GLYCOSIDASE FAMILY 31"/>
    <property type="match status" value="1"/>
</dbReference>
<dbReference type="PANTHER" id="PTHR43053:SF4">
    <property type="entry name" value="MYOGENESIS-REGULATING GLYCOSIDASE"/>
    <property type="match status" value="1"/>
</dbReference>
<feature type="domain" description="Glycoside hydrolase family 31 TIM barrel" evidence="5">
    <location>
        <begin position="432"/>
        <end position="508"/>
    </location>
</feature>
<dbReference type="InterPro" id="IPR017853">
    <property type="entry name" value="GH"/>
</dbReference>
<evidence type="ECO:0000256" key="1">
    <source>
        <dbReference type="ARBA" id="ARBA00007806"/>
    </source>
</evidence>
<accession>C3YQU5</accession>
<dbReference type="EMBL" id="GG666543">
    <property type="protein sequence ID" value="EEN57451.1"/>
    <property type="molecule type" value="Genomic_DNA"/>
</dbReference>
<keyword evidence="3 4" id="KW-0326">Glycosidase</keyword>
<dbReference type="Pfam" id="PF21365">
    <property type="entry name" value="Glyco_hydro_31_3rd"/>
    <property type="match status" value="1"/>
</dbReference>
<name>C3YQU5_BRAFL</name>
<dbReference type="SUPFAM" id="SSF51011">
    <property type="entry name" value="Glycosyl hydrolase domain"/>
    <property type="match status" value="1"/>
</dbReference>
<comment type="similarity">
    <text evidence="1 4">Belongs to the glycosyl hydrolase 31 family.</text>
</comment>
<evidence type="ECO:0000313" key="7">
    <source>
        <dbReference type="EMBL" id="EEN57451.1"/>
    </source>
</evidence>
<keyword evidence="2 4" id="KW-0378">Hydrolase</keyword>
<evidence type="ECO:0000256" key="3">
    <source>
        <dbReference type="ARBA" id="ARBA00023295"/>
    </source>
</evidence>
<dbReference type="SUPFAM" id="SSF51445">
    <property type="entry name" value="(Trans)glycosidases"/>
    <property type="match status" value="1"/>
</dbReference>
<feature type="domain" description="Glycosyl hydrolase family 31 C-terminal" evidence="6">
    <location>
        <begin position="527"/>
        <end position="605"/>
    </location>
</feature>
<dbReference type="Gene3D" id="3.20.20.80">
    <property type="entry name" value="Glycosidases"/>
    <property type="match status" value="2"/>
</dbReference>
<organism>
    <name type="scientific">Branchiostoma floridae</name>
    <name type="common">Florida lancelet</name>
    <name type="synonym">Amphioxus</name>
    <dbReference type="NCBI Taxonomy" id="7739"/>
    <lineage>
        <taxon>Eukaryota</taxon>
        <taxon>Metazoa</taxon>
        <taxon>Chordata</taxon>
        <taxon>Cephalochordata</taxon>
        <taxon>Leptocardii</taxon>
        <taxon>Amphioxiformes</taxon>
        <taxon>Branchiostomatidae</taxon>
        <taxon>Branchiostoma</taxon>
    </lineage>
</organism>
<dbReference type="CDD" id="cd06592">
    <property type="entry name" value="GH31_NET37"/>
    <property type="match status" value="1"/>
</dbReference>
<evidence type="ECO:0000259" key="5">
    <source>
        <dbReference type="Pfam" id="PF01055"/>
    </source>
</evidence>
<proteinExistence type="inferred from homology"/>
<dbReference type="InterPro" id="IPR048395">
    <property type="entry name" value="Glyco_hydro_31_C"/>
</dbReference>
<evidence type="ECO:0008006" key="8">
    <source>
        <dbReference type="Google" id="ProtNLM"/>
    </source>
</evidence>
<dbReference type="InterPro" id="IPR000322">
    <property type="entry name" value="Glyco_hydro_31_TIM"/>
</dbReference>
<evidence type="ECO:0000259" key="6">
    <source>
        <dbReference type="Pfam" id="PF21365"/>
    </source>
</evidence>
<sequence length="606" mass="68949">MAGLLAVFSSTFSPQRTTVEIKNAKFSTDSQAFSLHQEGRVTIRGELGRGLPSHPPPRELQCGTGERCYKWPMATMIIKAEEQESADCYTISWEADDDIYEPMECLELAPAHWYGGAEMYYQGWPIEKWNKSMTFYLSGDMYASSEEWGSVMERYWLSSEGVVVTVAETVPLHVSVNHMNDGKLCLKAAYKDSPYQNLNKVRPKLQYTICQAPDVRAAHRFMMNRFYGKPRGKPDERMIRSPMWSTWAQFQRNITQDVILQFADDINSYGFSNSQLEIDDGWSVFYGDDFDDRRFPNPRQMVDELKTKGFRVTLWTHPFANFDSDMFSEGLEKRYLAGMVSGGCCTGLVPALIRWWNGVASIIDVTNPEATAWFKERLRKMQRDYGIDSFKFDGGEAHYLPSNFVVARPAELRNTNEFTTLFANFAADFDNGLKTLIPTALTFSVLGYPFILPDMIGGNGYDGVYPDRELFIRWLEVTAFLPCMQFSIVPWQYDQEVVDLARRYVELHETIVAPRILRYADEAVATGDPVIRPLWWLAPRYETALTIDSEFLIGDELLVAPVLELGCGGEARVPAPGGQVYDGGQTLQHYPVPLSEVAYFTRQDSA</sequence>
<dbReference type="InParanoid" id="C3YQU5"/>
<dbReference type="GO" id="GO:0005975">
    <property type="term" value="P:carbohydrate metabolic process"/>
    <property type="evidence" value="ECO:0007669"/>
    <property type="project" value="InterPro"/>
</dbReference>
<evidence type="ECO:0000256" key="4">
    <source>
        <dbReference type="RuleBase" id="RU361185"/>
    </source>
</evidence>
<dbReference type="STRING" id="7739.C3YQU5"/>
<dbReference type="Pfam" id="PF01055">
    <property type="entry name" value="Glyco_hydro_31_2nd"/>
    <property type="match status" value="2"/>
</dbReference>
<dbReference type="InterPro" id="IPR050985">
    <property type="entry name" value="Alpha-glycosidase_related"/>
</dbReference>
<feature type="domain" description="Glycoside hydrolase family 31 TIM barrel" evidence="5">
    <location>
        <begin position="242"/>
        <end position="404"/>
    </location>
</feature>